<evidence type="ECO:0000313" key="10">
    <source>
        <dbReference type="Proteomes" id="UP001302602"/>
    </source>
</evidence>
<accession>A0AAN6TZH0</accession>
<dbReference type="Proteomes" id="UP001302602">
    <property type="component" value="Unassembled WGS sequence"/>
</dbReference>
<dbReference type="GO" id="GO:0008270">
    <property type="term" value="F:zinc ion binding"/>
    <property type="evidence" value="ECO:0007669"/>
    <property type="project" value="InterPro"/>
</dbReference>
<keyword evidence="6" id="KW-0539">Nucleus</keyword>
<organism evidence="9 10">
    <name type="scientific">Parathielavia appendiculata</name>
    <dbReference type="NCBI Taxonomy" id="2587402"/>
    <lineage>
        <taxon>Eukaryota</taxon>
        <taxon>Fungi</taxon>
        <taxon>Dikarya</taxon>
        <taxon>Ascomycota</taxon>
        <taxon>Pezizomycotina</taxon>
        <taxon>Sordariomycetes</taxon>
        <taxon>Sordariomycetidae</taxon>
        <taxon>Sordariales</taxon>
        <taxon>Chaetomiaceae</taxon>
        <taxon>Parathielavia</taxon>
    </lineage>
</organism>
<feature type="compositionally biased region" description="Low complexity" evidence="7">
    <location>
        <begin position="327"/>
        <end position="341"/>
    </location>
</feature>
<evidence type="ECO:0000256" key="6">
    <source>
        <dbReference type="ARBA" id="ARBA00023242"/>
    </source>
</evidence>
<feature type="region of interest" description="Disordered" evidence="7">
    <location>
        <begin position="103"/>
        <end position="202"/>
    </location>
</feature>
<evidence type="ECO:0000313" key="9">
    <source>
        <dbReference type="EMBL" id="KAK4123499.1"/>
    </source>
</evidence>
<dbReference type="SUPFAM" id="SSF57701">
    <property type="entry name" value="Zn2/Cys6 DNA-binding domain"/>
    <property type="match status" value="1"/>
</dbReference>
<dbReference type="GO" id="GO:0045944">
    <property type="term" value="P:positive regulation of transcription by RNA polymerase II"/>
    <property type="evidence" value="ECO:0007669"/>
    <property type="project" value="TreeGrafter"/>
</dbReference>
<dbReference type="Pfam" id="PF11951">
    <property type="entry name" value="Fungal_trans_2"/>
    <property type="match status" value="1"/>
</dbReference>
<dbReference type="GO" id="GO:0005634">
    <property type="term" value="C:nucleus"/>
    <property type="evidence" value="ECO:0007669"/>
    <property type="project" value="UniProtKB-SubCell"/>
</dbReference>
<keyword evidence="4" id="KW-0238">DNA-binding</keyword>
<dbReference type="RefSeq" id="XP_062647270.1">
    <property type="nucleotide sequence ID" value="XM_062794643.1"/>
</dbReference>
<reference evidence="9" key="2">
    <citation type="submission" date="2023-05" db="EMBL/GenBank/DDBJ databases">
        <authorList>
            <consortium name="Lawrence Berkeley National Laboratory"/>
            <person name="Steindorff A."/>
            <person name="Hensen N."/>
            <person name="Bonometti L."/>
            <person name="Westerberg I."/>
            <person name="Brannstrom I.O."/>
            <person name="Guillou S."/>
            <person name="Cros-Aarteil S."/>
            <person name="Calhoun S."/>
            <person name="Haridas S."/>
            <person name="Kuo A."/>
            <person name="Mondo S."/>
            <person name="Pangilinan J."/>
            <person name="Riley R."/>
            <person name="Labutti K."/>
            <person name="Andreopoulos B."/>
            <person name="Lipzen A."/>
            <person name="Chen C."/>
            <person name="Yanf M."/>
            <person name="Daum C."/>
            <person name="Ng V."/>
            <person name="Clum A."/>
            <person name="Ohm R."/>
            <person name="Martin F."/>
            <person name="Silar P."/>
            <person name="Natvig D."/>
            <person name="Lalanne C."/>
            <person name="Gautier V."/>
            <person name="Ament-Velasquez S.L."/>
            <person name="Kruys A."/>
            <person name="Hutchinson M.I."/>
            <person name="Powell A.J."/>
            <person name="Barry K."/>
            <person name="Miller A.N."/>
            <person name="Grigoriev I.V."/>
            <person name="Debuchy R."/>
            <person name="Gladieux P."/>
            <person name="Thoren M.H."/>
            <person name="Johannesson H."/>
        </authorList>
    </citation>
    <scope>NUCLEOTIDE SEQUENCE</scope>
    <source>
        <strain evidence="9">CBS 731.68</strain>
    </source>
</reference>
<keyword evidence="2" id="KW-0862">Zinc</keyword>
<dbReference type="GeneID" id="87831412"/>
<evidence type="ECO:0000256" key="1">
    <source>
        <dbReference type="ARBA" id="ARBA00004123"/>
    </source>
</evidence>
<feature type="region of interest" description="Disordered" evidence="7">
    <location>
        <begin position="296"/>
        <end position="343"/>
    </location>
</feature>
<dbReference type="InterPro" id="IPR001138">
    <property type="entry name" value="Zn2Cys6_DnaBD"/>
</dbReference>
<dbReference type="AlphaFoldDB" id="A0AAN6TZH0"/>
<dbReference type="InterPro" id="IPR036864">
    <property type="entry name" value="Zn2-C6_fun-type_DNA-bd_sf"/>
</dbReference>
<dbReference type="CDD" id="cd12148">
    <property type="entry name" value="fungal_TF_MHR"/>
    <property type="match status" value="1"/>
</dbReference>
<keyword evidence="3" id="KW-0805">Transcription regulation</keyword>
<evidence type="ECO:0000256" key="7">
    <source>
        <dbReference type="SAM" id="MobiDB-lite"/>
    </source>
</evidence>
<evidence type="ECO:0000256" key="5">
    <source>
        <dbReference type="ARBA" id="ARBA00023163"/>
    </source>
</evidence>
<feature type="compositionally biased region" description="Polar residues" evidence="7">
    <location>
        <begin position="104"/>
        <end position="115"/>
    </location>
</feature>
<dbReference type="EMBL" id="MU853228">
    <property type="protein sequence ID" value="KAK4123499.1"/>
    <property type="molecule type" value="Genomic_DNA"/>
</dbReference>
<keyword evidence="5" id="KW-0804">Transcription</keyword>
<reference evidence="9" key="1">
    <citation type="journal article" date="2023" name="Mol. Phylogenet. Evol.">
        <title>Genome-scale phylogeny and comparative genomics of the fungal order Sordariales.</title>
        <authorList>
            <person name="Hensen N."/>
            <person name="Bonometti L."/>
            <person name="Westerberg I."/>
            <person name="Brannstrom I.O."/>
            <person name="Guillou S."/>
            <person name="Cros-Aarteil S."/>
            <person name="Calhoun S."/>
            <person name="Haridas S."/>
            <person name="Kuo A."/>
            <person name="Mondo S."/>
            <person name="Pangilinan J."/>
            <person name="Riley R."/>
            <person name="LaButti K."/>
            <person name="Andreopoulos B."/>
            <person name="Lipzen A."/>
            <person name="Chen C."/>
            <person name="Yan M."/>
            <person name="Daum C."/>
            <person name="Ng V."/>
            <person name="Clum A."/>
            <person name="Steindorff A."/>
            <person name="Ohm R.A."/>
            <person name="Martin F."/>
            <person name="Silar P."/>
            <person name="Natvig D.O."/>
            <person name="Lalanne C."/>
            <person name="Gautier V."/>
            <person name="Ament-Velasquez S.L."/>
            <person name="Kruys A."/>
            <person name="Hutchinson M.I."/>
            <person name="Powell A.J."/>
            <person name="Barry K."/>
            <person name="Miller A.N."/>
            <person name="Grigoriev I.V."/>
            <person name="Debuchy R."/>
            <person name="Gladieux P."/>
            <person name="Hiltunen Thoren M."/>
            <person name="Johannesson H."/>
        </authorList>
    </citation>
    <scope>NUCLEOTIDE SEQUENCE</scope>
    <source>
        <strain evidence="9">CBS 731.68</strain>
    </source>
</reference>
<dbReference type="Pfam" id="PF00172">
    <property type="entry name" value="Zn_clus"/>
    <property type="match status" value="1"/>
</dbReference>
<feature type="compositionally biased region" description="Low complexity" evidence="7">
    <location>
        <begin position="148"/>
        <end position="162"/>
    </location>
</feature>
<name>A0AAN6TZH0_9PEZI</name>
<dbReference type="Gene3D" id="4.10.240.10">
    <property type="entry name" value="Zn(2)-C6 fungal-type DNA-binding domain"/>
    <property type="match status" value="1"/>
</dbReference>
<evidence type="ECO:0000256" key="4">
    <source>
        <dbReference type="ARBA" id="ARBA00023125"/>
    </source>
</evidence>
<protein>
    <recommendedName>
        <fullName evidence="8">Zn(2)-C6 fungal-type domain-containing protein</fullName>
    </recommendedName>
</protein>
<evidence type="ECO:0000259" key="8">
    <source>
        <dbReference type="PROSITE" id="PS50048"/>
    </source>
</evidence>
<dbReference type="PROSITE" id="PS00463">
    <property type="entry name" value="ZN2_CY6_FUNGAL_1"/>
    <property type="match status" value="1"/>
</dbReference>
<evidence type="ECO:0000256" key="3">
    <source>
        <dbReference type="ARBA" id="ARBA00023015"/>
    </source>
</evidence>
<sequence>MSNSPRGEGLDAPARNKARTRTGCWTCRRRRKKCNELRPVCGNCLRKGAACEWGVRLSFRDENIRTVPQSHPSMRRSTPDRMQQVIDVTNEVIRDYWNDVQAAESPNENSTASRNETYHSGACNKYSSHHHSHGDVDAASRDTTAIDSAPSPQRPTSRPSPTLHRSSLGTFGDGPSFDTSGGAMDSGFGVVSNDSPASVDTPHSHDLVQLAAVQLLDLGAGLPAVMTPMIDSRPPQTQVGSQLLPPLSQIEGIPEAAGIAPGHLFVDDGIFLPGSAYLELHSVLRNHIFDTARSTYPSRWPTPSPPCGVDEAPEEHTQQTSHAPALTTGQTEQTSHSSSTTPNYIELTKQEEFVLWKNWVDEISPWLDKFDKECHFQKKLPALAKLHSHVRFSMLALSARQLERKYPERSSSASLALYQEAVHQLVPQLQTRSTAVAASCVVLCVLEMMSCSPQMWRRHLDGCACLIQSLGINGFSGGLEQALFWCFARIDVCGGLISCESTLIPCAGWTPRMSLADAAELFRRTPGCDMYANLVVFLCAQALELFACDDSEAEFTRRWNDLFVFIEEWYIQRPPEMRSILSRPAATDEDASVSPFPTLLFSNPPAISGNQLYHTAAILMLQRKPRRAVPPPKTRPILWHARRICAISICNTHHGCWTNSIQPLWIAGQVMSHHAEHRAILDVYQRIEKETGWGANWRAKDLRSHWAQLDEG</sequence>
<dbReference type="GO" id="GO:0000976">
    <property type="term" value="F:transcription cis-regulatory region binding"/>
    <property type="evidence" value="ECO:0007669"/>
    <property type="project" value="TreeGrafter"/>
</dbReference>
<keyword evidence="10" id="KW-1185">Reference proteome</keyword>
<comment type="caution">
    <text evidence="9">The sequence shown here is derived from an EMBL/GenBank/DDBJ whole genome shotgun (WGS) entry which is preliminary data.</text>
</comment>
<dbReference type="PROSITE" id="PS50048">
    <property type="entry name" value="ZN2_CY6_FUNGAL_2"/>
    <property type="match status" value="1"/>
</dbReference>
<dbReference type="InterPro" id="IPR021858">
    <property type="entry name" value="Fun_TF"/>
</dbReference>
<proteinExistence type="predicted"/>
<comment type="subcellular location">
    <subcellularLocation>
        <location evidence="1">Nucleus</location>
    </subcellularLocation>
</comment>
<dbReference type="GO" id="GO:0000981">
    <property type="term" value="F:DNA-binding transcription factor activity, RNA polymerase II-specific"/>
    <property type="evidence" value="ECO:0007669"/>
    <property type="project" value="InterPro"/>
</dbReference>
<evidence type="ECO:0000256" key="2">
    <source>
        <dbReference type="ARBA" id="ARBA00022833"/>
    </source>
</evidence>
<dbReference type="CDD" id="cd00067">
    <property type="entry name" value="GAL4"/>
    <property type="match status" value="1"/>
</dbReference>
<feature type="domain" description="Zn(2)-C6 fungal-type" evidence="8">
    <location>
        <begin position="23"/>
        <end position="53"/>
    </location>
</feature>
<dbReference type="PANTHER" id="PTHR37534:SF4">
    <property type="entry name" value="ZN(II)2CYS6 TRANSCRIPTION FACTOR (EUROFUNG)"/>
    <property type="match status" value="1"/>
</dbReference>
<gene>
    <name evidence="9" type="ORF">N657DRAFT_655913</name>
</gene>
<dbReference type="PANTHER" id="PTHR37534">
    <property type="entry name" value="TRANSCRIPTIONAL ACTIVATOR PROTEIN UGA3"/>
    <property type="match status" value="1"/>
</dbReference>
<dbReference type="SMART" id="SM00066">
    <property type="entry name" value="GAL4"/>
    <property type="match status" value="1"/>
</dbReference>